<protein>
    <recommendedName>
        <fullName evidence="3">MD-2-related lipid-recognition domain-containing protein</fullName>
    </recommendedName>
</protein>
<reference evidence="1 2" key="1">
    <citation type="journal article" date="2007" name="Nature">
        <title>Evolution of genes and genomes on the Drosophila phylogeny.</title>
        <authorList>
            <consortium name="Drosophila 12 Genomes Consortium"/>
            <person name="Clark A.G."/>
            <person name="Eisen M.B."/>
            <person name="Smith D.R."/>
            <person name="Bergman C.M."/>
            <person name="Oliver B."/>
            <person name="Markow T.A."/>
            <person name="Kaufman T.C."/>
            <person name="Kellis M."/>
            <person name="Gelbart W."/>
            <person name="Iyer V.N."/>
            <person name="Pollard D.A."/>
            <person name="Sackton T.B."/>
            <person name="Larracuente A.M."/>
            <person name="Singh N.D."/>
            <person name="Abad J.P."/>
            <person name="Abt D.N."/>
            <person name="Adryan B."/>
            <person name="Aguade M."/>
            <person name="Akashi H."/>
            <person name="Anderson W.W."/>
            <person name="Aquadro C.F."/>
            <person name="Ardell D.H."/>
            <person name="Arguello R."/>
            <person name="Artieri C.G."/>
            <person name="Barbash D.A."/>
            <person name="Barker D."/>
            <person name="Barsanti P."/>
            <person name="Batterham P."/>
            <person name="Batzoglou S."/>
            <person name="Begun D."/>
            <person name="Bhutkar A."/>
            <person name="Blanco E."/>
            <person name="Bosak S.A."/>
            <person name="Bradley R.K."/>
            <person name="Brand A.D."/>
            <person name="Brent M.R."/>
            <person name="Brooks A.N."/>
            <person name="Brown R.H."/>
            <person name="Butlin R.K."/>
            <person name="Caggese C."/>
            <person name="Calvi B.R."/>
            <person name="Bernardo de Carvalho A."/>
            <person name="Caspi A."/>
            <person name="Castrezana S."/>
            <person name="Celniker S.E."/>
            <person name="Chang J.L."/>
            <person name="Chapple C."/>
            <person name="Chatterji S."/>
            <person name="Chinwalla A."/>
            <person name="Civetta A."/>
            <person name="Clifton S.W."/>
            <person name="Comeron J.M."/>
            <person name="Costello J.C."/>
            <person name="Coyne J.A."/>
            <person name="Daub J."/>
            <person name="David R.G."/>
            <person name="Delcher A.L."/>
            <person name="Delehaunty K."/>
            <person name="Do C.B."/>
            <person name="Ebling H."/>
            <person name="Edwards K."/>
            <person name="Eickbush T."/>
            <person name="Evans J.D."/>
            <person name="Filipski A."/>
            <person name="Findeiss S."/>
            <person name="Freyhult E."/>
            <person name="Fulton L."/>
            <person name="Fulton R."/>
            <person name="Garcia A.C."/>
            <person name="Gardiner A."/>
            <person name="Garfield D.A."/>
            <person name="Garvin B.E."/>
            <person name="Gibson G."/>
            <person name="Gilbert D."/>
            <person name="Gnerre S."/>
            <person name="Godfrey J."/>
            <person name="Good R."/>
            <person name="Gotea V."/>
            <person name="Gravely B."/>
            <person name="Greenberg A.J."/>
            <person name="Griffiths-Jones S."/>
            <person name="Gross S."/>
            <person name="Guigo R."/>
            <person name="Gustafson E.A."/>
            <person name="Haerty W."/>
            <person name="Hahn M.W."/>
            <person name="Halligan D.L."/>
            <person name="Halpern A.L."/>
            <person name="Halter G.M."/>
            <person name="Han M.V."/>
            <person name="Heger A."/>
            <person name="Hillier L."/>
            <person name="Hinrichs A.S."/>
            <person name="Holmes I."/>
            <person name="Hoskins R.A."/>
            <person name="Hubisz M.J."/>
            <person name="Hultmark D."/>
            <person name="Huntley M.A."/>
            <person name="Jaffe D.B."/>
            <person name="Jagadeeshan S."/>
            <person name="Jeck W.R."/>
            <person name="Johnson J."/>
            <person name="Jones C.D."/>
            <person name="Jordan W.C."/>
            <person name="Karpen G.H."/>
            <person name="Kataoka E."/>
            <person name="Keightley P.D."/>
            <person name="Kheradpour P."/>
            <person name="Kirkness E.F."/>
            <person name="Koerich L.B."/>
            <person name="Kristiansen K."/>
            <person name="Kudrna D."/>
            <person name="Kulathinal R.J."/>
            <person name="Kumar S."/>
            <person name="Kwok R."/>
            <person name="Lander E."/>
            <person name="Langley C.H."/>
            <person name="Lapoint R."/>
            <person name="Lazzaro B.P."/>
            <person name="Lee S.J."/>
            <person name="Levesque L."/>
            <person name="Li R."/>
            <person name="Lin C.F."/>
            <person name="Lin M.F."/>
            <person name="Lindblad-Toh K."/>
            <person name="Llopart A."/>
            <person name="Long M."/>
            <person name="Low L."/>
            <person name="Lozovsky E."/>
            <person name="Lu J."/>
            <person name="Luo M."/>
            <person name="Machado C.A."/>
            <person name="Makalowski W."/>
            <person name="Marzo M."/>
            <person name="Matsuda M."/>
            <person name="Matzkin L."/>
            <person name="McAllister B."/>
            <person name="McBride C.S."/>
            <person name="McKernan B."/>
            <person name="McKernan K."/>
            <person name="Mendez-Lago M."/>
            <person name="Minx P."/>
            <person name="Mollenhauer M.U."/>
            <person name="Montooth K."/>
            <person name="Mount S.M."/>
            <person name="Mu X."/>
            <person name="Myers E."/>
            <person name="Negre B."/>
            <person name="Newfeld S."/>
            <person name="Nielsen R."/>
            <person name="Noor M.A."/>
            <person name="O'Grady P."/>
            <person name="Pachter L."/>
            <person name="Papaceit M."/>
            <person name="Parisi M.J."/>
            <person name="Parisi M."/>
            <person name="Parts L."/>
            <person name="Pedersen J.S."/>
            <person name="Pesole G."/>
            <person name="Phillippy A.M."/>
            <person name="Ponting C.P."/>
            <person name="Pop M."/>
            <person name="Porcelli D."/>
            <person name="Powell J.R."/>
            <person name="Prohaska S."/>
            <person name="Pruitt K."/>
            <person name="Puig M."/>
            <person name="Quesneville H."/>
            <person name="Ram K.R."/>
            <person name="Rand D."/>
            <person name="Rasmussen M.D."/>
            <person name="Reed L.K."/>
            <person name="Reenan R."/>
            <person name="Reily A."/>
            <person name="Remington K.A."/>
            <person name="Rieger T.T."/>
            <person name="Ritchie M.G."/>
            <person name="Robin C."/>
            <person name="Rogers Y.H."/>
            <person name="Rohde C."/>
            <person name="Rozas J."/>
            <person name="Rubenfield M.J."/>
            <person name="Ruiz A."/>
            <person name="Russo S."/>
            <person name="Salzberg S.L."/>
            <person name="Sanchez-Gracia A."/>
            <person name="Saranga D.J."/>
            <person name="Sato H."/>
            <person name="Schaeffer S.W."/>
            <person name="Schatz M.C."/>
            <person name="Schlenke T."/>
            <person name="Schwartz R."/>
            <person name="Segarra C."/>
            <person name="Singh R.S."/>
            <person name="Sirot L."/>
            <person name="Sirota M."/>
            <person name="Sisneros N.B."/>
            <person name="Smith C.D."/>
            <person name="Smith T.F."/>
            <person name="Spieth J."/>
            <person name="Stage D.E."/>
            <person name="Stark A."/>
            <person name="Stephan W."/>
            <person name="Strausberg R.L."/>
            <person name="Strempel S."/>
            <person name="Sturgill D."/>
            <person name="Sutton G."/>
            <person name="Sutton G.G."/>
            <person name="Tao W."/>
            <person name="Teichmann S."/>
            <person name="Tobari Y.N."/>
            <person name="Tomimura Y."/>
            <person name="Tsolas J.M."/>
            <person name="Valente V.L."/>
            <person name="Venter E."/>
            <person name="Venter J.C."/>
            <person name="Vicario S."/>
            <person name="Vieira F.G."/>
            <person name="Vilella A.J."/>
            <person name="Villasante A."/>
            <person name="Walenz B."/>
            <person name="Wang J."/>
            <person name="Wasserman M."/>
            <person name="Watts T."/>
            <person name="Wilson D."/>
            <person name="Wilson R.K."/>
            <person name="Wing R.A."/>
            <person name="Wolfner M.F."/>
            <person name="Wong A."/>
            <person name="Wong G.K."/>
            <person name="Wu C.I."/>
            <person name="Wu G."/>
            <person name="Yamamoto D."/>
            <person name="Yang H.P."/>
            <person name="Yang S.P."/>
            <person name="Yorke J.A."/>
            <person name="Yoshida K."/>
            <person name="Zdobnov E."/>
            <person name="Zhang P."/>
            <person name="Zhang Y."/>
            <person name="Zimin A.V."/>
            <person name="Baldwin J."/>
            <person name="Abdouelleil A."/>
            <person name="Abdulkadir J."/>
            <person name="Abebe A."/>
            <person name="Abera B."/>
            <person name="Abreu J."/>
            <person name="Acer S.C."/>
            <person name="Aftuck L."/>
            <person name="Alexander A."/>
            <person name="An P."/>
            <person name="Anderson E."/>
            <person name="Anderson S."/>
            <person name="Arachi H."/>
            <person name="Azer M."/>
            <person name="Bachantsang P."/>
            <person name="Barry A."/>
            <person name="Bayul T."/>
            <person name="Berlin A."/>
            <person name="Bessette D."/>
            <person name="Bloom T."/>
            <person name="Blye J."/>
            <person name="Boguslavskiy L."/>
            <person name="Bonnet C."/>
            <person name="Boukhgalter B."/>
            <person name="Bourzgui I."/>
            <person name="Brown A."/>
            <person name="Cahill P."/>
            <person name="Channer S."/>
            <person name="Cheshatsang Y."/>
            <person name="Chuda L."/>
            <person name="Citroen M."/>
            <person name="Collymore A."/>
            <person name="Cooke P."/>
            <person name="Costello M."/>
            <person name="D'Aco K."/>
            <person name="Daza R."/>
            <person name="De Haan G."/>
            <person name="DeGray S."/>
            <person name="DeMaso C."/>
            <person name="Dhargay N."/>
            <person name="Dooley K."/>
            <person name="Dooley E."/>
            <person name="Doricent M."/>
            <person name="Dorje P."/>
            <person name="Dorjee K."/>
            <person name="Dupes A."/>
            <person name="Elong R."/>
            <person name="Falk J."/>
            <person name="Farina A."/>
            <person name="Faro S."/>
            <person name="Ferguson D."/>
            <person name="Fisher S."/>
            <person name="Foley C.D."/>
            <person name="Franke A."/>
            <person name="Friedrich D."/>
            <person name="Gadbois L."/>
            <person name="Gearin G."/>
            <person name="Gearin C.R."/>
            <person name="Giannoukos G."/>
            <person name="Goode T."/>
            <person name="Graham J."/>
            <person name="Grandbois E."/>
            <person name="Grewal S."/>
            <person name="Gyaltsen K."/>
            <person name="Hafez N."/>
            <person name="Hagos B."/>
            <person name="Hall J."/>
            <person name="Henson C."/>
            <person name="Hollinger A."/>
            <person name="Honan T."/>
            <person name="Huard M.D."/>
            <person name="Hughes L."/>
            <person name="Hurhula B."/>
            <person name="Husby M.E."/>
            <person name="Kamat A."/>
            <person name="Kanga B."/>
            <person name="Kashin S."/>
            <person name="Khazanovich D."/>
            <person name="Kisner P."/>
            <person name="Lance K."/>
            <person name="Lara M."/>
            <person name="Lee W."/>
            <person name="Lennon N."/>
            <person name="Letendre F."/>
            <person name="LeVine R."/>
            <person name="Lipovsky A."/>
            <person name="Liu X."/>
            <person name="Liu J."/>
            <person name="Liu S."/>
            <person name="Lokyitsang T."/>
            <person name="Lokyitsang Y."/>
            <person name="Lubonja R."/>
            <person name="Lui A."/>
            <person name="MacDonald P."/>
            <person name="Magnisalis V."/>
            <person name="Maru K."/>
            <person name="Matthews C."/>
            <person name="McCusker W."/>
            <person name="McDonough S."/>
            <person name="Mehta T."/>
            <person name="Meldrim J."/>
            <person name="Meneus L."/>
            <person name="Mihai O."/>
            <person name="Mihalev A."/>
            <person name="Mihova T."/>
            <person name="Mittelman R."/>
            <person name="Mlenga V."/>
            <person name="Montmayeur A."/>
            <person name="Mulrain L."/>
            <person name="Navidi A."/>
            <person name="Naylor J."/>
            <person name="Negash T."/>
            <person name="Nguyen T."/>
            <person name="Nguyen N."/>
            <person name="Nicol R."/>
            <person name="Norbu C."/>
            <person name="Norbu N."/>
            <person name="Novod N."/>
            <person name="O'Neill B."/>
            <person name="Osman S."/>
            <person name="Markiewicz E."/>
            <person name="Oyono O.L."/>
            <person name="Patti C."/>
            <person name="Phunkhang P."/>
            <person name="Pierre F."/>
            <person name="Priest M."/>
            <person name="Raghuraman S."/>
            <person name="Rege F."/>
            <person name="Reyes R."/>
            <person name="Rise C."/>
            <person name="Rogov P."/>
            <person name="Ross K."/>
            <person name="Ryan E."/>
            <person name="Settipalli S."/>
            <person name="Shea T."/>
            <person name="Sherpa N."/>
            <person name="Shi L."/>
            <person name="Shih D."/>
            <person name="Sparrow T."/>
            <person name="Spaulding J."/>
            <person name="Stalker J."/>
            <person name="Stange-Thomann N."/>
            <person name="Stavropoulos S."/>
            <person name="Stone C."/>
            <person name="Strader C."/>
            <person name="Tesfaye S."/>
            <person name="Thomson T."/>
            <person name="Thoulutsang Y."/>
            <person name="Thoulutsang D."/>
            <person name="Topham K."/>
            <person name="Topping I."/>
            <person name="Tsamla T."/>
            <person name="Vassiliev H."/>
            <person name="Vo A."/>
            <person name="Wangchuk T."/>
            <person name="Wangdi T."/>
            <person name="Weiand M."/>
            <person name="Wilkinson J."/>
            <person name="Wilson A."/>
            <person name="Yadav S."/>
            <person name="Young G."/>
            <person name="Yu Q."/>
            <person name="Zembek L."/>
            <person name="Zhong D."/>
            <person name="Zimmer A."/>
            <person name="Zwirko Z."/>
            <person name="Jaffe D.B."/>
            <person name="Alvarez P."/>
            <person name="Brockman W."/>
            <person name="Butler J."/>
            <person name="Chin C."/>
            <person name="Gnerre S."/>
            <person name="Grabherr M."/>
            <person name="Kleber M."/>
            <person name="Mauceli E."/>
            <person name="MacCallum I."/>
        </authorList>
    </citation>
    <scope>NUCLEOTIDE SEQUENCE [LARGE SCALE GENOMIC DNA]</scope>
    <source>
        <strain evidence="2">Tucson 15010-1051.87</strain>
    </source>
</reference>
<dbReference type="InterPro" id="IPR010512">
    <property type="entry name" value="DUF1091"/>
</dbReference>
<dbReference type="InParanoid" id="B4LN80"/>
<accession>B4LN80</accession>
<evidence type="ECO:0000313" key="2">
    <source>
        <dbReference type="Proteomes" id="UP000008792"/>
    </source>
</evidence>
<gene>
    <name evidence="1" type="primary">Dvir\GJ21064</name>
    <name evidence="1" type="ORF">Dvir_GJ21064</name>
</gene>
<dbReference type="Pfam" id="PF06477">
    <property type="entry name" value="DUF1091"/>
    <property type="match status" value="1"/>
</dbReference>
<sequence>MTNAVCESSNKSWVIIDKCRLRAINRNKTTFNADINILYPVYNIHISLQLMKKDNGYKPWLFNYTIDGCVFMRQQRHPVFKMFWLILRDFSTINHTCPYQGNQIVKDFYYDPTNLTLPLPTGDYLLLLTWIFDKKPQFVTNIYFSFYQDIF</sequence>
<dbReference type="KEGG" id="dvi:6625461"/>
<dbReference type="AlphaFoldDB" id="B4LN80"/>
<dbReference type="PhylomeDB" id="B4LN80"/>
<dbReference type="Proteomes" id="UP000008792">
    <property type="component" value="Unassembled WGS sequence"/>
</dbReference>
<evidence type="ECO:0008006" key="3">
    <source>
        <dbReference type="Google" id="ProtNLM"/>
    </source>
</evidence>
<dbReference type="HOGENOM" id="CLU_116900_0_1_1"/>
<proteinExistence type="predicted"/>
<dbReference type="PANTHER" id="PTHR20898">
    <property type="entry name" value="DAEDALUS ON 3-RELATED-RELATED"/>
    <property type="match status" value="1"/>
</dbReference>
<keyword evidence="2" id="KW-1185">Reference proteome</keyword>
<dbReference type="eggNOG" id="ENOG502RTNF">
    <property type="taxonomic scope" value="Eukaryota"/>
</dbReference>
<dbReference type="EMBL" id="CH940648">
    <property type="protein sequence ID" value="EDW60084.1"/>
    <property type="molecule type" value="Genomic_DNA"/>
</dbReference>
<dbReference type="PANTHER" id="PTHR20898:SF0">
    <property type="entry name" value="DAEDALUS ON 3-RELATED"/>
    <property type="match status" value="1"/>
</dbReference>
<dbReference type="OMA" id="NIYLHMK"/>
<evidence type="ECO:0000313" key="1">
    <source>
        <dbReference type="EMBL" id="EDW60084.1"/>
    </source>
</evidence>
<dbReference type="OrthoDB" id="7912113at2759"/>
<dbReference type="SMART" id="SM00697">
    <property type="entry name" value="DM8"/>
    <property type="match status" value="1"/>
</dbReference>
<organism evidence="1 2">
    <name type="scientific">Drosophila virilis</name>
    <name type="common">Fruit fly</name>
    <dbReference type="NCBI Taxonomy" id="7244"/>
    <lineage>
        <taxon>Eukaryota</taxon>
        <taxon>Metazoa</taxon>
        <taxon>Ecdysozoa</taxon>
        <taxon>Arthropoda</taxon>
        <taxon>Hexapoda</taxon>
        <taxon>Insecta</taxon>
        <taxon>Pterygota</taxon>
        <taxon>Neoptera</taxon>
        <taxon>Endopterygota</taxon>
        <taxon>Diptera</taxon>
        <taxon>Brachycera</taxon>
        <taxon>Muscomorpha</taxon>
        <taxon>Ephydroidea</taxon>
        <taxon>Drosophilidae</taxon>
        <taxon>Drosophila</taxon>
    </lineage>
</organism>
<name>B4LN80_DROVI</name>